<reference evidence="2 4" key="2">
    <citation type="submission" date="2018-06" db="EMBL/GenBank/DDBJ databases">
        <authorList>
            <consortium name="Pathogen Informatics"/>
            <person name="Doyle S."/>
        </authorList>
    </citation>
    <scope>NUCLEOTIDE SEQUENCE [LARGE SCALE GENOMIC DNA]</scope>
    <source>
        <strain evidence="2 4">NCTC11212</strain>
    </source>
</reference>
<reference evidence="1 3" key="1">
    <citation type="submission" date="2017-02" db="EMBL/GenBank/DDBJ databases">
        <authorList>
            <person name="Varghese N."/>
            <person name="Submissions S."/>
        </authorList>
    </citation>
    <scope>NUCLEOTIDE SEQUENCE [LARGE SCALE GENOMIC DNA]</scope>
    <source>
        <strain evidence="1 3">DSM 16775</strain>
    </source>
</reference>
<dbReference type="Proteomes" id="UP000190669">
    <property type="component" value="Unassembled WGS sequence"/>
</dbReference>
<dbReference type="EMBL" id="FUZE01000026">
    <property type="protein sequence ID" value="SKC07163.1"/>
    <property type="molecule type" value="Genomic_DNA"/>
</dbReference>
<organism evidence="2 4">
    <name type="scientific">Chryseobacterium balustinum</name>
    <dbReference type="NCBI Taxonomy" id="246"/>
    <lineage>
        <taxon>Bacteria</taxon>
        <taxon>Pseudomonadati</taxon>
        <taxon>Bacteroidota</taxon>
        <taxon>Flavobacteriia</taxon>
        <taxon>Flavobacteriales</taxon>
        <taxon>Weeksellaceae</taxon>
        <taxon>Chryseobacterium group</taxon>
        <taxon>Chryseobacterium</taxon>
    </lineage>
</organism>
<dbReference type="Proteomes" id="UP000251937">
    <property type="component" value="Unassembled WGS sequence"/>
</dbReference>
<evidence type="ECO:0000313" key="4">
    <source>
        <dbReference type="Proteomes" id="UP000251937"/>
    </source>
</evidence>
<evidence type="ECO:0000313" key="2">
    <source>
        <dbReference type="EMBL" id="SQA91841.1"/>
    </source>
</evidence>
<comment type="caution">
    <text evidence="2">The sequence shown here is derived from an EMBL/GenBank/DDBJ whole genome shotgun (WGS) entry which is preliminary data.</text>
</comment>
<dbReference type="RefSeq" id="WP_079466861.1">
    <property type="nucleotide sequence ID" value="NZ_CP033934.1"/>
</dbReference>
<accession>A0AAX2IP90</accession>
<dbReference type="EMBL" id="UAVR01000017">
    <property type="protein sequence ID" value="SQA91841.1"/>
    <property type="molecule type" value="Genomic_DNA"/>
</dbReference>
<name>A0AAX2IP90_9FLAO</name>
<proteinExistence type="predicted"/>
<protein>
    <submittedName>
        <fullName evidence="2">Uncharacterized protein</fullName>
    </submittedName>
</protein>
<keyword evidence="3" id="KW-1185">Reference proteome</keyword>
<sequence>MKKIFFLILLGPLLLSQNFQTKDSLKILAQSNFKSMEIFKNENGKLLPTESYSYNQDKREFIIKNISDKNKDWIKTIVTLDNEYNIKEEEKIIEGMIISDKENILVKKQVSLKNKYVYSNNTVSIKKFNDKGSLMGKKFMLFDKENRIIESISLFNIPEDIVITEIEKYNWIDTSSYNYEKITFNAPKSKVTGVYKLNKYGDRKSFKGSFIVNNKAELIDYHFNEKIKKNDSRGNLIQVYEIENGSKILIEERKIIY</sequence>
<gene>
    <name evidence="2" type="ORF">NCTC11212_03478</name>
    <name evidence="1" type="ORF">SAMN05421800_12645</name>
</gene>
<dbReference type="KEGG" id="cbp:EB354_05200"/>
<evidence type="ECO:0000313" key="1">
    <source>
        <dbReference type="EMBL" id="SKC07163.1"/>
    </source>
</evidence>
<evidence type="ECO:0000313" key="3">
    <source>
        <dbReference type="Proteomes" id="UP000190669"/>
    </source>
</evidence>
<dbReference type="AlphaFoldDB" id="A0AAX2IP90"/>